<keyword evidence="2" id="KW-1185">Reference proteome</keyword>
<dbReference type="Proteomes" id="UP000467841">
    <property type="component" value="Unassembled WGS sequence"/>
</dbReference>
<reference evidence="1" key="1">
    <citation type="submission" date="2020-01" db="EMBL/GenBank/DDBJ databases">
        <authorList>
            <person name="Mishra B."/>
        </authorList>
    </citation>
    <scope>NUCLEOTIDE SEQUENCE [LARGE SCALE GENOMIC DNA]</scope>
</reference>
<accession>A0A6D2KID7</accession>
<sequence>MGESLLENGGIARREFGVSGYGFRDVFLFAGSVGSLRVVKAPVDGGVETREDGGSSVDSLNPDAGSNFRPGLKFLGFAEEEDRVGRVVSSLVVEIFVTSELVGLWLSVVWPWGYGRLLTPNLEEV</sequence>
<protein>
    <submittedName>
        <fullName evidence="1">Uncharacterized protein</fullName>
    </submittedName>
</protein>
<comment type="caution">
    <text evidence="1">The sequence shown here is derived from an EMBL/GenBank/DDBJ whole genome shotgun (WGS) entry which is preliminary data.</text>
</comment>
<organism evidence="1 2">
    <name type="scientific">Microthlaspi erraticum</name>
    <dbReference type="NCBI Taxonomy" id="1685480"/>
    <lineage>
        <taxon>Eukaryota</taxon>
        <taxon>Viridiplantae</taxon>
        <taxon>Streptophyta</taxon>
        <taxon>Embryophyta</taxon>
        <taxon>Tracheophyta</taxon>
        <taxon>Spermatophyta</taxon>
        <taxon>Magnoliopsida</taxon>
        <taxon>eudicotyledons</taxon>
        <taxon>Gunneridae</taxon>
        <taxon>Pentapetalae</taxon>
        <taxon>rosids</taxon>
        <taxon>malvids</taxon>
        <taxon>Brassicales</taxon>
        <taxon>Brassicaceae</taxon>
        <taxon>Coluteocarpeae</taxon>
        <taxon>Microthlaspi</taxon>
    </lineage>
</organism>
<name>A0A6D2KID7_9BRAS</name>
<gene>
    <name evidence="1" type="ORF">MERR_LOCUS40016</name>
</gene>
<proteinExistence type="predicted"/>
<evidence type="ECO:0000313" key="1">
    <source>
        <dbReference type="EMBL" id="CAA7052781.1"/>
    </source>
</evidence>
<dbReference type="AlphaFoldDB" id="A0A6D2KID7"/>
<dbReference type="EMBL" id="CACVBM020001507">
    <property type="protein sequence ID" value="CAA7052781.1"/>
    <property type="molecule type" value="Genomic_DNA"/>
</dbReference>
<evidence type="ECO:0000313" key="2">
    <source>
        <dbReference type="Proteomes" id="UP000467841"/>
    </source>
</evidence>